<comment type="caution">
    <text evidence="1">The sequence shown here is derived from an EMBL/GenBank/DDBJ whole genome shotgun (WGS) entry which is preliminary data.</text>
</comment>
<dbReference type="AlphaFoldDB" id="A0AAW1XTA2"/>
<keyword evidence="2" id="KW-1185">Reference proteome</keyword>
<reference evidence="1 2" key="1">
    <citation type="journal article" date="2023" name="G3 (Bethesda)">
        <title>A chromosome-length genome assembly and annotation of blackberry (Rubus argutus, cv. 'Hillquist').</title>
        <authorList>
            <person name="Bruna T."/>
            <person name="Aryal R."/>
            <person name="Dudchenko O."/>
            <person name="Sargent D.J."/>
            <person name="Mead D."/>
            <person name="Buti M."/>
            <person name="Cavallini A."/>
            <person name="Hytonen T."/>
            <person name="Andres J."/>
            <person name="Pham M."/>
            <person name="Weisz D."/>
            <person name="Mascagni F."/>
            <person name="Usai G."/>
            <person name="Natali L."/>
            <person name="Bassil N."/>
            <person name="Fernandez G.E."/>
            <person name="Lomsadze A."/>
            <person name="Armour M."/>
            <person name="Olukolu B."/>
            <person name="Poorten T."/>
            <person name="Britton C."/>
            <person name="Davik J."/>
            <person name="Ashrafi H."/>
            <person name="Aiden E.L."/>
            <person name="Borodovsky M."/>
            <person name="Worthington M."/>
        </authorList>
    </citation>
    <scope>NUCLEOTIDE SEQUENCE [LARGE SCALE GENOMIC DNA]</scope>
    <source>
        <strain evidence="1">PI 553951</strain>
    </source>
</reference>
<name>A0AAW1XTA2_RUBAR</name>
<proteinExistence type="predicted"/>
<organism evidence="1 2">
    <name type="scientific">Rubus argutus</name>
    <name type="common">Southern blackberry</name>
    <dbReference type="NCBI Taxonomy" id="59490"/>
    <lineage>
        <taxon>Eukaryota</taxon>
        <taxon>Viridiplantae</taxon>
        <taxon>Streptophyta</taxon>
        <taxon>Embryophyta</taxon>
        <taxon>Tracheophyta</taxon>
        <taxon>Spermatophyta</taxon>
        <taxon>Magnoliopsida</taxon>
        <taxon>eudicotyledons</taxon>
        <taxon>Gunneridae</taxon>
        <taxon>Pentapetalae</taxon>
        <taxon>rosids</taxon>
        <taxon>fabids</taxon>
        <taxon>Rosales</taxon>
        <taxon>Rosaceae</taxon>
        <taxon>Rosoideae</taxon>
        <taxon>Rosoideae incertae sedis</taxon>
        <taxon>Rubus</taxon>
    </lineage>
</organism>
<sequence>MKTYNSKRALECVQNFEFDHEVESNEDVDFKEELWGVGLDTPHKKLVRRPQKPKKKAQSVKGLKDQLGLIASALSDIQAQTTLINQKPESLAISIECLTQRMEDVNQELLTQRKRTRHIEDYLHKDKGPKKVRSEQMLSTNKRLNQKMMSRMMANDILTTGKDVECQRSRSAIP</sequence>
<evidence type="ECO:0000313" key="1">
    <source>
        <dbReference type="EMBL" id="KAK9939995.1"/>
    </source>
</evidence>
<gene>
    <name evidence="1" type="ORF">M0R45_016673</name>
</gene>
<accession>A0AAW1XTA2</accession>
<dbReference type="Proteomes" id="UP001457282">
    <property type="component" value="Unassembled WGS sequence"/>
</dbReference>
<protein>
    <submittedName>
        <fullName evidence="1">Uncharacterized protein</fullName>
    </submittedName>
</protein>
<dbReference type="EMBL" id="JBEDUW010000003">
    <property type="protein sequence ID" value="KAK9939995.1"/>
    <property type="molecule type" value="Genomic_DNA"/>
</dbReference>
<evidence type="ECO:0000313" key="2">
    <source>
        <dbReference type="Proteomes" id="UP001457282"/>
    </source>
</evidence>